<feature type="transmembrane region" description="Helical" evidence="2">
    <location>
        <begin position="15"/>
        <end position="36"/>
    </location>
</feature>
<dbReference type="Proteomes" id="UP001211987">
    <property type="component" value="Unassembled WGS sequence"/>
</dbReference>
<feature type="compositionally biased region" description="Low complexity" evidence="1">
    <location>
        <begin position="222"/>
        <end position="263"/>
    </location>
</feature>
<accession>A0AB35IL12</accession>
<evidence type="ECO:0000256" key="2">
    <source>
        <dbReference type="SAM" id="Phobius"/>
    </source>
</evidence>
<evidence type="ECO:0000256" key="1">
    <source>
        <dbReference type="SAM" id="MobiDB-lite"/>
    </source>
</evidence>
<sequence length="481" mass="52683">MDINKIKKFLINNKVKVGITCLVIVFVITSITYYFYSSNTVSLLKLKKMDFIFELGEKINKSPEFYLDTSKLKKDEKEKLLNKTTVKLPQKYDKLGKYEVLLSYKNDSVKAKVEIVDTIPPVFETVDNMTVPLGTQYTDEQLKEMFKVSDADEYELKIDNGGYNANAEGVYTITAEAKDKTGNSTKYSFTITVTAAVTEIQYTENTTQAESTVTETKKTTNSDKTNSESTSSNSSHNNSTSGSNNNNNPANGGNNNNSNTDNSGIVYVKSVSISGNTTGNVSNNLNFNATVNPNNASNIGYGSYKWTTNSGNLKIVAGQGLANVIVTSDVAGTYTLTCTVNGVSNSINVTFKTVEVSQDVDFNKVKVKIKTPSGGEIVKSVKELNFQQNGKEATASITVGNNYGLVWNNPGDNAIIAAGLWFTADESMWYVQTPGPESYHTTFSGSHTVRYKSYNGYSLSITYNVGSVNVTHEEMIKILYG</sequence>
<dbReference type="EMBL" id="JAQLKE010000031">
    <property type="protein sequence ID" value="MDB7085124.1"/>
    <property type="molecule type" value="Genomic_DNA"/>
</dbReference>
<organism evidence="3 4">
    <name type="scientific">Thomasclavelia ramosa</name>
    <dbReference type="NCBI Taxonomy" id="1547"/>
    <lineage>
        <taxon>Bacteria</taxon>
        <taxon>Bacillati</taxon>
        <taxon>Bacillota</taxon>
        <taxon>Erysipelotrichia</taxon>
        <taxon>Erysipelotrichales</taxon>
        <taxon>Coprobacillaceae</taxon>
        <taxon>Thomasclavelia</taxon>
    </lineage>
</organism>
<reference evidence="3" key="1">
    <citation type="submission" date="2023-01" db="EMBL/GenBank/DDBJ databases">
        <title>Human gut microbiome strain richness.</title>
        <authorList>
            <person name="Chen-Liaw A."/>
        </authorList>
    </citation>
    <scope>NUCLEOTIDE SEQUENCE</scope>
    <source>
        <strain evidence="3">1001217st2_G6_1001217B_191108</strain>
    </source>
</reference>
<dbReference type="RefSeq" id="WP_195991992.1">
    <property type="nucleotide sequence ID" value="NZ_JADPBJ010000011.1"/>
</dbReference>
<keyword evidence="2" id="KW-1133">Transmembrane helix</keyword>
<evidence type="ECO:0000313" key="4">
    <source>
        <dbReference type="Proteomes" id="UP001211987"/>
    </source>
</evidence>
<dbReference type="InterPro" id="IPR013783">
    <property type="entry name" value="Ig-like_fold"/>
</dbReference>
<proteinExistence type="predicted"/>
<gene>
    <name evidence="3" type="ORF">PM738_15050</name>
</gene>
<protein>
    <submittedName>
        <fullName evidence="3">Uncharacterized protein</fullName>
    </submittedName>
</protein>
<dbReference type="AlphaFoldDB" id="A0AB35IL12"/>
<keyword evidence="2" id="KW-0812">Transmembrane</keyword>
<dbReference type="Gene3D" id="2.60.40.10">
    <property type="entry name" value="Immunoglobulins"/>
    <property type="match status" value="1"/>
</dbReference>
<comment type="caution">
    <text evidence="3">The sequence shown here is derived from an EMBL/GenBank/DDBJ whole genome shotgun (WGS) entry which is preliminary data.</text>
</comment>
<keyword evidence="2" id="KW-0472">Membrane</keyword>
<feature type="compositionally biased region" description="Polar residues" evidence="1">
    <location>
        <begin position="205"/>
        <end position="214"/>
    </location>
</feature>
<feature type="region of interest" description="Disordered" evidence="1">
    <location>
        <begin position="205"/>
        <end position="263"/>
    </location>
</feature>
<evidence type="ECO:0000313" key="3">
    <source>
        <dbReference type="EMBL" id="MDB7085124.1"/>
    </source>
</evidence>
<name>A0AB35IL12_9FIRM</name>